<organism evidence="4 5">
    <name type="scientific">Saliniradius amylolyticus</name>
    <dbReference type="NCBI Taxonomy" id="2183582"/>
    <lineage>
        <taxon>Bacteria</taxon>
        <taxon>Pseudomonadati</taxon>
        <taxon>Pseudomonadota</taxon>
        <taxon>Gammaproteobacteria</taxon>
        <taxon>Alteromonadales</taxon>
        <taxon>Alteromonadaceae</taxon>
        <taxon>Saliniradius</taxon>
    </lineage>
</organism>
<feature type="region of interest" description="Disordered" evidence="1">
    <location>
        <begin position="34"/>
        <end position="56"/>
    </location>
</feature>
<name>A0A2S2E895_9ALTE</name>
<proteinExistence type="predicted"/>
<protein>
    <recommendedName>
        <fullName evidence="6">Firmicu-CTERM sorting domain-containing protein</fullName>
    </recommendedName>
</protein>
<dbReference type="RefSeq" id="WP_109340929.1">
    <property type="nucleotide sequence ID" value="NZ_CP029347.1"/>
</dbReference>
<reference evidence="4 5" key="1">
    <citation type="submission" date="2018-05" db="EMBL/GenBank/DDBJ databases">
        <title>Salinimonas sp. HMF8227 Genome sequencing and assembly.</title>
        <authorList>
            <person name="Kang H."/>
            <person name="Kang J."/>
            <person name="Cha I."/>
            <person name="Kim H."/>
            <person name="Joh K."/>
        </authorList>
    </citation>
    <scope>NUCLEOTIDE SEQUENCE [LARGE SCALE GENOMIC DNA]</scope>
    <source>
        <strain evidence="4 5">HMF8227</strain>
    </source>
</reference>
<feature type="signal peptide" evidence="3">
    <location>
        <begin position="1"/>
        <end position="21"/>
    </location>
</feature>
<keyword evidence="2" id="KW-0812">Transmembrane</keyword>
<dbReference type="KEGG" id="salh:HMF8227_02982"/>
<keyword evidence="2" id="KW-1133">Transmembrane helix</keyword>
<evidence type="ECO:0000256" key="1">
    <source>
        <dbReference type="SAM" id="MobiDB-lite"/>
    </source>
</evidence>
<dbReference type="Proteomes" id="UP000245728">
    <property type="component" value="Chromosome"/>
</dbReference>
<evidence type="ECO:0008006" key="6">
    <source>
        <dbReference type="Google" id="ProtNLM"/>
    </source>
</evidence>
<keyword evidence="2" id="KW-0472">Membrane</keyword>
<evidence type="ECO:0000256" key="2">
    <source>
        <dbReference type="SAM" id="Phobius"/>
    </source>
</evidence>
<sequence>MNTITSLFILSSLVTATVAYAESKIINTEITQAETRTKNKTPDEETEAGQESNTQHHYGEHSYIYDAWVSIERDQDYDGYASSFTLSMDIDSYYSSRWVYVKLSISDDLYHYQTYHVSSDIRVEGDSTSDVFSVETELAADFPPSDYSFAIELYDANTHRLLEVYDSDDDSDLLYVPLESREYDKGQSTVSIEAHGGSMGLAFIAVVAGVRLFRRYHKKH</sequence>
<gene>
    <name evidence="4" type="ORF">HMF8227_02982</name>
</gene>
<keyword evidence="5" id="KW-1185">Reference proteome</keyword>
<dbReference type="EMBL" id="CP029347">
    <property type="protein sequence ID" value="AWL13430.1"/>
    <property type="molecule type" value="Genomic_DNA"/>
</dbReference>
<feature type="chain" id="PRO_5015640342" description="Firmicu-CTERM sorting domain-containing protein" evidence="3">
    <location>
        <begin position="22"/>
        <end position="220"/>
    </location>
</feature>
<dbReference type="AlphaFoldDB" id="A0A2S2E895"/>
<dbReference type="NCBIfam" id="NF038116">
    <property type="entry name" value="Sden1266_dom"/>
    <property type="match status" value="1"/>
</dbReference>
<feature type="transmembrane region" description="Helical" evidence="2">
    <location>
        <begin position="194"/>
        <end position="213"/>
    </location>
</feature>
<accession>A0A2S2E895</accession>
<evidence type="ECO:0000313" key="5">
    <source>
        <dbReference type="Proteomes" id="UP000245728"/>
    </source>
</evidence>
<evidence type="ECO:0000256" key="3">
    <source>
        <dbReference type="SAM" id="SignalP"/>
    </source>
</evidence>
<keyword evidence="3" id="KW-0732">Signal</keyword>
<evidence type="ECO:0000313" key="4">
    <source>
        <dbReference type="EMBL" id="AWL13430.1"/>
    </source>
</evidence>
<dbReference type="OrthoDB" id="6322244at2"/>